<evidence type="ECO:0000256" key="4">
    <source>
        <dbReference type="SAM" id="MobiDB-lite"/>
    </source>
</evidence>
<dbReference type="InterPro" id="IPR020449">
    <property type="entry name" value="Tscrpt_reg_AraC-type_HTH"/>
</dbReference>
<dbReference type="PANTHER" id="PTHR43280">
    <property type="entry name" value="ARAC-FAMILY TRANSCRIPTIONAL REGULATOR"/>
    <property type="match status" value="1"/>
</dbReference>
<keyword evidence="2" id="KW-0238">DNA-binding</keyword>
<feature type="domain" description="HTH araC/xylS-type" evidence="5">
    <location>
        <begin position="174"/>
        <end position="272"/>
    </location>
</feature>
<feature type="region of interest" description="Disordered" evidence="4">
    <location>
        <begin position="274"/>
        <end position="293"/>
    </location>
</feature>
<feature type="compositionally biased region" description="Basic and acidic residues" evidence="4">
    <location>
        <begin position="281"/>
        <end position="293"/>
    </location>
</feature>
<evidence type="ECO:0000313" key="7">
    <source>
        <dbReference type="Proteomes" id="UP000300879"/>
    </source>
</evidence>
<evidence type="ECO:0000256" key="2">
    <source>
        <dbReference type="ARBA" id="ARBA00023125"/>
    </source>
</evidence>
<dbReference type="Gene3D" id="2.60.120.10">
    <property type="entry name" value="Jelly Rolls"/>
    <property type="match status" value="1"/>
</dbReference>
<evidence type="ECO:0000313" key="6">
    <source>
        <dbReference type="EMBL" id="QCT01709.1"/>
    </source>
</evidence>
<keyword evidence="7" id="KW-1185">Reference proteome</keyword>
<evidence type="ECO:0000256" key="3">
    <source>
        <dbReference type="ARBA" id="ARBA00023163"/>
    </source>
</evidence>
<dbReference type="OrthoDB" id="182534at2"/>
<dbReference type="SUPFAM" id="SSF46689">
    <property type="entry name" value="Homeodomain-like"/>
    <property type="match status" value="2"/>
</dbReference>
<dbReference type="InterPro" id="IPR018062">
    <property type="entry name" value="HTH_AraC-typ_CS"/>
</dbReference>
<dbReference type="InterPro" id="IPR014710">
    <property type="entry name" value="RmlC-like_jellyroll"/>
</dbReference>
<dbReference type="RefSeq" id="WP_138224796.1">
    <property type="nucleotide sequence ID" value="NZ_CP040396.1"/>
</dbReference>
<dbReference type="GO" id="GO:0003700">
    <property type="term" value="F:DNA-binding transcription factor activity"/>
    <property type="evidence" value="ECO:0007669"/>
    <property type="project" value="InterPro"/>
</dbReference>
<gene>
    <name evidence="6" type="ORF">E6C60_0991</name>
</gene>
<protein>
    <submittedName>
        <fullName evidence="6">Transcriptional regulator, AraC family</fullName>
    </submittedName>
</protein>
<dbReference type="PROSITE" id="PS01124">
    <property type="entry name" value="HTH_ARAC_FAMILY_2"/>
    <property type="match status" value="1"/>
</dbReference>
<reference evidence="6 7" key="1">
    <citation type="submission" date="2019-05" db="EMBL/GenBank/DDBJ databases">
        <authorList>
            <person name="Chen C."/>
        </authorList>
    </citation>
    <scope>NUCLEOTIDE SEQUENCE [LARGE SCALE GENOMIC DNA]</scope>
    <source>
        <strain evidence="6 7">HB172198</strain>
    </source>
</reference>
<evidence type="ECO:0000256" key="1">
    <source>
        <dbReference type="ARBA" id="ARBA00023015"/>
    </source>
</evidence>
<proteinExistence type="predicted"/>
<keyword evidence="3" id="KW-0804">Transcription</keyword>
<dbReference type="SUPFAM" id="SSF51215">
    <property type="entry name" value="Regulatory protein AraC"/>
    <property type="match status" value="1"/>
</dbReference>
<dbReference type="GO" id="GO:0043565">
    <property type="term" value="F:sequence-specific DNA binding"/>
    <property type="evidence" value="ECO:0007669"/>
    <property type="project" value="InterPro"/>
</dbReference>
<dbReference type="InterPro" id="IPR037923">
    <property type="entry name" value="HTH-like"/>
</dbReference>
<evidence type="ECO:0000259" key="5">
    <source>
        <dbReference type="PROSITE" id="PS01124"/>
    </source>
</evidence>
<dbReference type="SMART" id="SM00342">
    <property type="entry name" value="HTH_ARAC"/>
    <property type="match status" value="1"/>
</dbReference>
<organism evidence="6 7">
    <name type="scientific">Paenibacillus algicola</name>
    <dbReference type="NCBI Taxonomy" id="2565926"/>
    <lineage>
        <taxon>Bacteria</taxon>
        <taxon>Bacillati</taxon>
        <taxon>Bacillota</taxon>
        <taxon>Bacilli</taxon>
        <taxon>Bacillales</taxon>
        <taxon>Paenibacillaceae</taxon>
        <taxon>Paenibacillus</taxon>
    </lineage>
</organism>
<dbReference type="InterPro" id="IPR009057">
    <property type="entry name" value="Homeodomain-like_sf"/>
</dbReference>
<dbReference type="AlphaFoldDB" id="A0A4P8XN27"/>
<dbReference type="PROSITE" id="PS00041">
    <property type="entry name" value="HTH_ARAC_FAMILY_1"/>
    <property type="match status" value="1"/>
</dbReference>
<dbReference type="InterPro" id="IPR018060">
    <property type="entry name" value="HTH_AraC"/>
</dbReference>
<accession>A0A4P8XN27</accession>
<keyword evidence="1" id="KW-0805">Transcription regulation</keyword>
<dbReference type="KEGG" id="palo:E6C60_0991"/>
<dbReference type="PANTHER" id="PTHR43280:SF2">
    <property type="entry name" value="HTH-TYPE TRANSCRIPTIONAL REGULATOR EXSA"/>
    <property type="match status" value="1"/>
</dbReference>
<sequence length="293" mass="33353">MLRLLYILTLDLKELSCVLTVMNTTFDDFTPCWRNRLVQVESNIFVLITAGRLHYRLNGEPYTAQKGDLLFIPKGTLREAYNAADTLHQKYAVFFSGTLPGFELPFLIRSRYHVQSVEPLDPFKACFHSMYRCSLDRSEGSRIMQLGLFIQFLGMLDRRLKAPPLPKRKKIFAAHIEDYIAAHYRESIPLAQLARLIGRSPNYTLALFKEATGVTPLDFQIRLRLKAAKDLLENTSMSVSAIADELGYCDSSYFNKAFTRHVGLSPAAFRARVSPGAEPGESWHGDEMHRPWG</sequence>
<dbReference type="EMBL" id="CP040396">
    <property type="protein sequence ID" value="QCT01709.1"/>
    <property type="molecule type" value="Genomic_DNA"/>
</dbReference>
<dbReference type="Gene3D" id="1.10.10.60">
    <property type="entry name" value="Homeodomain-like"/>
    <property type="match status" value="2"/>
</dbReference>
<dbReference type="Proteomes" id="UP000300879">
    <property type="component" value="Chromosome"/>
</dbReference>
<name>A0A4P8XN27_9BACL</name>
<dbReference type="Pfam" id="PF12833">
    <property type="entry name" value="HTH_18"/>
    <property type="match status" value="1"/>
</dbReference>
<dbReference type="PRINTS" id="PR00032">
    <property type="entry name" value="HTHARAC"/>
</dbReference>